<dbReference type="RefSeq" id="YP_009124791.1">
    <property type="nucleotide sequence ID" value="NC_026590.1"/>
</dbReference>
<keyword evidence="1" id="KW-0812">Transmembrane</keyword>
<name>A0A068F3F2_9CAUD</name>
<evidence type="ECO:0000256" key="1">
    <source>
        <dbReference type="SAM" id="Phobius"/>
    </source>
</evidence>
<dbReference type="KEGG" id="vg:23679554"/>
<evidence type="ECO:0000313" key="3">
    <source>
        <dbReference type="Proteomes" id="UP000027491"/>
    </source>
</evidence>
<keyword evidence="3" id="KW-1185">Reference proteome</keyword>
<dbReference type="Proteomes" id="UP000027491">
    <property type="component" value="Segment"/>
</dbReference>
<keyword evidence="1" id="KW-0472">Membrane</keyword>
<evidence type="ECO:0000313" key="2">
    <source>
        <dbReference type="EMBL" id="AID58868.1"/>
    </source>
</evidence>
<accession>A0A068F3F2</accession>
<dbReference type="GeneID" id="23679554"/>
<organism evidence="2 3">
    <name type="scientific">Mycobacterium phage Gaia</name>
    <dbReference type="NCBI Taxonomy" id="1486472"/>
    <lineage>
        <taxon>Viruses</taxon>
        <taxon>Duplodnaviria</taxon>
        <taxon>Heunggongvirae</taxon>
        <taxon>Uroviricota</taxon>
        <taxon>Caudoviricetes</taxon>
        <taxon>Gaiavirus</taxon>
        <taxon>Gaiavirus gaia</taxon>
    </lineage>
</organism>
<dbReference type="EMBL" id="KJ567043">
    <property type="protein sequence ID" value="AID58868.1"/>
    <property type="molecule type" value="Genomic_DNA"/>
</dbReference>
<protein>
    <submittedName>
        <fullName evidence="2">Uncharacterized protein</fullName>
    </submittedName>
</protein>
<reference evidence="2 3" key="1">
    <citation type="submission" date="2014-03" db="EMBL/GenBank/DDBJ databases">
        <authorList>
            <person name="Yoder B.A."/>
            <person name="Colicchio M.A."/>
            <person name="Schafer C.E."/>
            <person name="Abrahim M.R."/>
            <person name="Adkins N.L."/>
            <person name="Burke K.A."/>
            <person name="Churilla B.M."/>
            <person name="Cohen K.L."/>
            <person name="Fasoranti T.O."/>
            <person name="Genkil J.S."/>
            <person name="Kramer Z.J."/>
            <person name="Prout A.K."/>
            <person name="Schwarz A.G."/>
            <person name="Tish M."/>
            <person name="Vispute N."/>
            <person name="Wilkes K.E."/>
            <person name="Williams C.R."/>
            <person name="Xiao X."/>
            <person name="Yu V.J."/>
            <person name="Lapin J.S."/>
            <person name="Ott C.T."/>
            <person name="Walburn T.D."/>
            <person name="Bradley K.W."/>
            <person name="Clarke D.Q."/>
            <person name="Lewis M.F."/>
            <person name="Barker L.P."/>
            <person name="Bailey C."/>
            <person name="Asai D.J."/>
            <person name="Bowman C.A."/>
            <person name="Russell D.A."/>
            <person name="Pope W.H."/>
            <person name="Jacobs-Sera D."/>
            <person name="Hendrix R.W."/>
            <person name="Hatfull G.F."/>
        </authorList>
    </citation>
    <scope>NUCLEOTIDE SEQUENCE [LARGE SCALE GENOMIC DNA]</scope>
</reference>
<gene>
    <name evidence="2" type="primary">48</name>
    <name evidence="2" type="ORF">PBI_GAIA_48</name>
</gene>
<keyword evidence="1" id="KW-1133">Transmembrane helix</keyword>
<proteinExistence type="predicted"/>
<sequence>MSDYVIGALAAAGIWLAVSLVLAASAWLLRFTFEHGDGMFKLRRRNAHLDLNRASMAAMVYTGWSVRPLWLAGFGVIIYRQPPDHALYGETEYANVRQAILAAAERGDR</sequence>
<feature type="transmembrane region" description="Helical" evidence="1">
    <location>
        <begin position="54"/>
        <end position="79"/>
    </location>
</feature>
<feature type="transmembrane region" description="Helical" evidence="1">
    <location>
        <begin position="6"/>
        <end position="33"/>
    </location>
</feature>